<dbReference type="OrthoDB" id="9794382at2"/>
<dbReference type="InterPro" id="IPR039315">
    <property type="entry name" value="CheW"/>
</dbReference>
<dbReference type="GO" id="GO:0005829">
    <property type="term" value="C:cytosol"/>
    <property type="evidence" value="ECO:0007669"/>
    <property type="project" value="TreeGrafter"/>
</dbReference>
<comment type="caution">
    <text evidence="2">The sequence shown here is derived from an EMBL/GenBank/DDBJ whole genome shotgun (WGS) entry which is preliminary data.</text>
</comment>
<dbReference type="PROSITE" id="PS50851">
    <property type="entry name" value="CHEW"/>
    <property type="match status" value="1"/>
</dbReference>
<reference evidence="3" key="1">
    <citation type="submission" date="2015-12" db="EMBL/GenBank/DDBJ databases">
        <authorList>
            <person name="Zhang G."/>
            <person name="Stingl U."/>
        </authorList>
    </citation>
    <scope>NUCLEOTIDE SEQUENCE [LARGE SCALE GENOMIC DNA]</scope>
    <source>
        <strain evidence="3">ZGT108</strain>
    </source>
</reference>
<accession>A0A0X3TZ64</accession>
<keyword evidence="3" id="KW-1185">Reference proteome</keyword>
<dbReference type="Pfam" id="PF01584">
    <property type="entry name" value="CheW"/>
    <property type="match status" value="1"/>
</dbReference>
<evidence type="ECO:0000313" key="3">
    <source>
        <dbReference type="Proteomes" id="UP000053690"/>
    </source>
</evidence>
<dbReference type="GO" id="GO:0006935">
    <property type="term" value="P:chemotaxis"/>
    <property type="evidence" value="ECO:0007669"/>
    <property type="project" value="InterPro"/>
</dbReference>
<proteinExistence type="predicted"/>
<dbReference type="InterPro" id="IPR036061">
    <property type="entry name" value="CheW-like_dom_sf"/>
</dbReference>
<dbReference type="RefSeq" id="WP_068332848.1">
    <property type="nucleotide sequence ID" value="NZ_LQBP01000002.1"/>
</dbReference>
<evidence type="ECO:0000313" key="2">
    <source>
        <dbReference type="EMBL" id="KUJ81018.1"/>
    </source>
</evidence>
<dbReference type="PANTHER" id="PTHR22617:SF23">
    <property type="entry name" value="CHEMOTAXIS PROTEIN CHEW"/>
    <property type="match status" value="1"/>
</dbReference>
<dbReference type="PANTHER" id="PTHR22617">
    <property type="entry name" value="CHEMOTAXIS SENSOR HISTIDINE KINASE-RELATED"/>
    <property type="match status" value="1"/>
</dbReference>
<organism evidence="2 3">
    <name type="scientific">Ruegeria profundi</name>
    <dbReference type="NCBI Taxonomy" id="1685378"/>
    <lineage>
        <taxon>Bacteria</taxon>
        <taxon>Pseudomonadati</taxon>
        <taxon>Pseudomonadota</taxon>
        <taxon>Alphaproteobacteria</taxon>
        <taxon>Rhodobacterales</taxon>
        <taxon>Roseobacteraceae</taxon>
        <taxon>Ruegeria</taxon>
    </lineage>
</organism>
<feature type="domain" description="CheW-like" evidence="1">
    <location>
        <begin position="12"/>
        <end position="152"/>
    </location>
</feature>
<dbReference type="Gene3D" id="2.40.50.180">
    <property type="entry name" value="CheA-289, Domain 4"/>
    <property type="match status" value="1"/>
</dbReference>
<dbReference type="EMBL" id="LQBP01000002">
    <property type="protein sequence ID" value="KUJ81018.1"/>
    <property type="molecule type" value="Genomic_DNA"/>
</dbReference>
<gene>
    <name evidence="2" type="ORF">AVO44_03855</name>
</gene>
<protein>
    <submittedName>
        <fullName evidence="2">Chemotaxis protein CheW</fullName>
    </submittedName>
</protein>
<dbReference type="Gene3D" id="2.30.30.40">
    <property type="entry name" value="SH3 Domains"/>
    <property type="match status" value="1"/>
</dbReference>
<dbReference type="Proteomes" id="UP000053690">
    <property type="component" value="Unassembled WGS sequence"/>
</dbReference>
<dbReference type="AlphaFoldDB" id="A0A0X3TZ64"/>
<dbReference type="STRING" id="1685378.AVO44_03855"/>
<name>A0A0X3TZ64_9RHOB</name>
<dbReference type="GO" id="GO:0007165">
    <property type="term" value="P:signal transduction"/>
    <property type="evidence" value="ECO:0007669"/>
    <property type="project" value="InterPro"/>
</dbReference>
<dbReference type="SUPFAM" id="SSF50341">
    <property type="entry name" value="CheW-like"/>
    <property type="match status" value="1"/>
</dbReference>
<dbReference type="InterPro" id="IPR002545">
    <property type="entry name" value="CheW-lke_dom"/>
</dbReference>
<dbReference type="SMART" id="SM00260">
    <property type="entry name" value="CheW"/>
    <property type="match status" value="1"/>
</dbReference>
<sequence>MQVQLEEQHSAVQEYVTFSVADQVFCLRINQIREIRRWSPVTILPHAPHYVLGVMNLRGAVIPIYDLASRLGLARSDASERDVVIVVNLDGNLLGLLAEAVSEIISINPEEIQDTPSVDSRDTMEFIQGIISKNDQMIRIVNLNAVGFPDKDEV</sequence>
<evidence type="ECO:0000259" key="1">
    <source>
        <dbReference type="PROSITE" id="PS50851"/>
    </source>
</evidence>